<dbReference type="EMBL" id="KV722440">
    <property type="protein sequence ID" value="OCH88921.1"/>
    <property type="molecule type" value="Genomic_DNA"/>
</dbReference>
<feature type="domain" description="Major facilitator superfamily (MFS) profile" evidence="7">
    <location>
        <begin position="28"/>
        <end position="513"/>
    </location>
</feature>
<feature type="transmembrane region" description="Helical" evidence="6">
    <location>
        <begin position="354"/>
        <end position="371"/>
    </location>
</feature>
<evidence type="ECO:0000256" key="1">
    <source>
        <dbReference type="ARBA" id="ARBA00004141"/>
    </source>
</evidence>
<dbReference type="InterPro" id="IPR011701">
    <property type="entry name" value="MFS"/>
</dbReference>
<dbReference type="GO" id="GO:0022857">
    <property type="term" value="F:transmembrane transporter activity"/>
    <property type="evidence" value="ECO:0007669"/>
    <property type="project" value="InterPro"/>
</dbReference>
<evidence type="ECO:0000313" key="9">
    <source>
        <dbReference type="Proteomes" id="UP000250043"/>
    </source>
</evidence>
<keyword evidence="2 6" id="KW-0812">Transmembrane</keyword>
<feature type="transmembrane region" description="Helical" evidence="6">
    <location>
        <begin position="326"/>
        <end position="347"/>
    </location>
</feature>
<dbReference type="Proteomes" id="UP000250043">
    <property type="component" value="Unassembled WGS sequence"/>
</dbReference>
<feature type="region of interest" description="Disordered" evidence="5">
    <location>
        <begin position="523"/>
        <end position="544"/>
    </location>
</feature>
<feature type="transmembrane region" description="Helical" evidence="6">
    <location>
        <begin position="383"/>
        <end position="403"/>
    </location>
</feature>
<evidence type="ECO:0000256" key="2">
    <source>
        <dbReference type="ARBA" id="ARBA00022692"/>
    </source>
</evidence>
<evidence type="ECO:0000256" key="6">
    <source>
        <dbReference type="SAM" id="Phobius"/>
    </source>
</evidence>
<protein>
    <submittedName>
        <fullName evidence="8">MFS general substrate transporter</fullName>
    </submittedName>
</protein>
<evidence type="ECO:0000259" key="7">
    <source>
        <dbReference type="PROSITE" id="PS50850"/>
    </source>
</evidence>
<feature type="transmembrane region" description="Helical" evidence="6">
    <location>
        <begin position="223"/>
        <end position="243"/>
    </location>
</feature>
<feature type="transmembrane region" description="Helical" evidence="6">
    <location>
        <begin position="287"/>
        <end position="306"/>
    </location>
</feature>
<dbReference type="AlphaFoldDB" id="A0A8E2AQ81"/>
<dbReference type="PANTHER" id="PTHR23501">
    <property type="entry name" value="MAJOR FACILITATOR SUPERFAMILY"/>
    <property type="match status" value="1"/>
</dbReference>
<feature type="transmembrane region" description="Helical" evidence="6">
    <location>
        <begin position="150"/>
        <end position="168"/>
    </location>
</feature>
<dbReference type="InterPro" id="IPR020846">
    <property type="entry name" value="MFS_dom"/>
</dbReference>
<evidence type="ECO:0000313" key="8">
    <source>
        <dbReference type="EMBL" id="OCH88921.1"/>
    </source>
</evidence>
<feature type="transmembrane region" description="Helical" evidence="6">
    <location>
        <begin position="25"/>
        <end position="50"/>
    </location>
</feature>
<feature type="transmembrane region" description="Helical" evidence="6">
    <location>
        <begin position="62"/>
        <end position="80"/>
    </location>
</feature>
<dbReference type="Pfam" id="PF07690">
    <property type="entry name" value="MFS_1"/>
    <property type="match status" value="1"/>
</dbReference>
<gene>
    <name evidence="8" type="ORF">OBBRIDRAFT_836235</name>
</gene>
<dbReference type="PANTHER" id="PTHR23501:SF102">
    <property type="entry name" value="DRUG TRANSPORTER, PUTATIVE (AFU_ORTHOLOGUE AFUA_3G08530)-RELATED"/>
    <property type="match status" value="1"/>
</dbReference>
<dbReference type="PROSITE" id="PS00216">
    <property type="entry name" value="SUGAR_TRANSPORT_1"/>
    <property type="match status" value="1"/>
</dbReference>
<dbReference type="Gene3D" id="1.20.1720.10">
    <property type="entry name" value="Multidrug resistance protein D"/>
    <property type="match status" value="1"/>
</dbReference>
<keyword evidence="4 6" id="KW-0472">Membrane</keyword>
<accession>A0A8E2AQ81</accession>
<feature type="transmembrane region" description="Helical" evidence="6">
    <location>
        <begin position="249"/>
        <end position="266"/>
    </location>
</feature>
<feature type="transmembrane region" description="Helical" evidence="6">
    <location>
        <begin position="117"/>
        <end position="138"/>
    </location>
</feature>
<evidence type="ECO:0000256" key="3">
    <source>
        <dbReference type="ARBA" id="ARBA00022989"/>
    </source>
</evidence>
<feature type="transmembrane region" description="Helical" evidence="6">
    <location>
        <begin position="482"/>
        <end position="504"/>
    </location>
</feature>
<feature type="transmembrane region" description="Helical" evidence="6">
    <location>
        <begin position="180"/>
        <end position="202"/>
    </location>
</feature>
<proteinExistence type="predicted"/>
<organism evidence="8 9">
    <name type="scientific">Obba rivulosa</name>
    <dbReference type="NCBI Taxonomy" id="1052685"/>
    <lineage>
        <taxon>Eukaryota</taxon>
        <taxon>Fungi</taxon>
        <taxon>Dikarya</taxon>
        <taxon>Basidiomycota</taxon>
        <taxon>Agaricomycotina</taxon>
        <taxon>Agaricomycetes</taxon>
        <taxon>Polyporales</taxon>
        <taxon>Gelatoporiaceae</taxon>
        <taxon>Obba</taxon>
    </lineage>
</organism>
<feature type="transmembrane region" description="Helical" evidence="6">
    <location>
        <begin position="92"/>
        <end position="111"/>
    </location>
</feature>
<dbReference type="InterPro" id="IPR036259">
    <property type="entry name" value="MFS_trans_sf"/>
</dbReference>
<evidence type="ECO:0000256" key="5">
    <source>
        <dbReference type="SAM" id="MobiDB-lite"/>
    </source>
</evidence>
<name>A0A8E2AQ81_9APHY</name>
<dbReference type="PROSITE" id="PS50850">
    <property type="entry name" value="MFS"/>
    <property type="match status" value="1"/>
</dbReference>
<feature type="transmembrane region" description="Helical" evidence="6">
    <location>
        <begin position="415"/>
        <end position="437"/>
    </location>
</feature>
<evidence type="ECO:0000256" key="4">
    <source>
        <dbReference type="ARBA" id="ARBA00023136"/>
    </source>
</evidence>
<dbReference type="SUPFAM" id="SSF103473">
    <property type="entry name" value="MFS general substrate transporter"/>
    <property type="match status" value="1"/>
</dbReference>
<keyword evidence="9" id="KW-1185">Reference proteome</keyword>
<dbReference type="GO" id="GO:0005886">
    <property type="term" value="C:plasma membrane"/>
    <property type="evidence" value="ECO:0007669"/>
    <property type="project" value="TreeGrafter"/>
</dbReference>
<dbReference type="InterPro" id="IPR005829">
    <property type="entry name" value="Sugar_transporter_CS"/>
</dbReference>
<sequence length="544" mass="57726">MSERYLSPVLVPAHETIPSGKGIRFWLILSSLVVSLFLAILESGAIATALPTIVADLNGTQFLWVPSAYGLTSTALLPLSGGLAEVFGRRPIMLASLFLFAAGSAIGGASQSMNMLIAARAVQGAGAGGIFALSQIILSDMVTLQERGAYSGVFGLTWAAAGGVAPVIGGGLTTPGKWRWLFYLNVPIAGLSFFFVLLFLDLPTPAGTLREKLKRIDWLGSSLVMGSACACVIAFTWGGIVFPWLSAPVLAPLSVGLCGIIVYIVYETRWCSYPIVPASIISNRTSLSGYLQIFLCSFINVNLLYYLPIYYQACQDASPTASGIDIFGLTFTIAPVSVITGLSIGMTKRYRPQLWAGWAITIAGVGLLSIIREDTPRATSIGYQAVAGIGVGLVYSTGYFPVLAPLPVELNGLALAFYTFLRSLAQVWAVTIGGTILQNGLSNRLPASFSSHFNSDSAGIAYSVVPQIPSLPQPLKDEVRAAFARSLTTLWIVLVAMAGLGLMASLPMKGLPLHTQMDERWAKRDDMSGKQSGSGPSIDLEECS</sequence>
<reference evidence="8 9" key="1">
    <citation type="submission" date="2016-07" db="EMBL/GenBank/DDBJ databases">
        <title>Draft genome of the white-rot fungus Obba rivulosa 3A-2.</title>
        <authorList>
            <consortium name="DOE Joint Genome Institute"/>
            <person name="Miettinen O."/>
            <person name="Riley R."/>
            <person name="Acob R."/>
            <person name="Barry K."/>
            <person name="Cullen D."/>
            <person name="De Vries R."/>
            <person name="Hainaut M."/>
            <person name="Hatakka A."/>
            <person name="Henrissat B."/>
            <person name="Hilden K."/>
            <person name="Kuo R."/>
            <person name="Labutti K."/>
            <person name="Lipzen A."/>
            <person name="Makela M.R."/>
            <person name="Sandor L."/>
            <person name="Spatafora J.W."/>
            <person name="Grigoriev I.V."/>
            <person name="Hibbett D.S."/>
        </authorList>
    </citation>
    <scope>NUCLEOTIDE SEQUENCE [LARGE SCALE GENOMIC DNA]</scope>
    <source>
        <strain evidence="8 9">3A-2</strain>
    </source>
</reference>
<dbReference type="OrthoDB" id="3437016at2759"/>
<comment type="subcellular location">
    <subcellularLocation>
        <location evidence="1">Membrane</location>
        <topology evidence="1">Multi-pass membrane protein</topology>
    </subcellularLocation>
</comment>
<dbReference type="Gene3D" id="1.20.1250.20">
    <property type="entry name" value="MFS general substrate transporter like domains"/>
    <property type="match status" value="1"/>
</dbReference>
<keyword evidence="3 6" id="KW-1133">Transmembrane helix</keyword>